<dbReference type="InterPro" id="IPR043128">
    <property type="entry name" value="Rev_trsase/Diguanyl_cyclase"/>
</dbReference>
<dbReference type="InterPro" id="IPR050951">
    <property type="entry name" value="Retrovirus_Pol_polyprotein"/>
</dbReference>
<comment type="caution">
    <text evidence="2">The sequence shown here is derived from an EMBL/GenBank/DDBJ whole genome shotgun (WGS) entry which is preliminary data.</text>
</comment>
<dbReference type="SUPFAM" id="SSF56672">
    <property type="entry name" value="DNA/RNA polymerases"/>
    <property type="match status" value="1"/>
</dbReference>
<dbReference type="GO" id="GO:0071897">
    <property type="term" value="P:DNA biosynthetic process"/>
    <property type="evidence" value="ECO:0007669"/>
    <property type="project" value="UniProtKB-ARBA"/>
</dbReference>
<feature type="domain" description="Reverse transcriptase/retrotransposon-derived protein RNase H-like" evidence="1">
    <location>
        <begin position="62"/>
        <end position="156"/>
    </location>
</feature>
<evidence type="ECO:0000313" key="3">
    <source>
        <dbReference type="Proteomes" id="UP000801492"/>
    </source>
</evidence>
<proteinExistence type="predicted"/>
<accession>A0A8K0G4F7</accession>
<dbReference type="InterPro" id="IPR043502">
    <property type="entry name" value="DNA/RNA_pol_sf"/>
</dbReference>
<keyword evidence="3" id="KW-1185">Reference proteome</keyword>
<evidence type="ECO:0000259" key="1">
    <source>
        <dbReference type="Pfam" id="PF17919"/>
    </source>
</evidence>
<organism evidence="2 3">
    <name type="scientific">Ignelater luminosus</name>
    <name type="common">Cucubano</name>
    <name type="synonym">Pyrophorus luminosus</name>
    <dbReference type="NCBI Taxonomy" id="2038154"/>
    <lineage>
        <taxon>Eukaryota</taxon>
        <taxon>Metazoa</taxon>
        <taxon>Ecdysozoa</taxon>
        <taxon>Arthropoda</taxon>
        <taxon>Hexapoda</taxon>
        <taxon>Insecta</taxon>
        <taxon>Pterygota</taxon>
        <taxon>Neoptera</taxon>
        <taxon>Endopterygota</taxon>
        <taxon>Coleoptera</taxon>
        <taxon>Polyphaga</taxon>
        <taxon>Elateriformia</taxon>
        <taxon>Elateroidea</taxon>
        <taxon>Elateridae</taxon>
        <taxon>Agrypninae</taxon>
        <taxon>Pyrophorini</taxon>
        <taxon>Ignelater</taxon>
    </lineage>
</organism>
<dbReference type="Gene3D" id="3.30.70.270">
    <property type="match status" value="1"/>
</dbReference>
<evidence type="ECO:0000313" key="2">
    <source>
        <dbReference type="EMBL" id="KAF2885584.1"/>
    </source>
</evidence>
<dbReference type="AlphaFoldDB" id="A0A8K0G4F7"/>
<name>A0A8K0G4F7_IGNLU</name>
<dbReference type="InterPro" id="IPR041577">
    <property type="entry name" value="RT_RNaseH_2"/>
</dbReference>
<dbReference type="PANTHER" id="PTHR37984">
    <property type="entry name" value="PROTEIN CBG26694"/>
    <property type="match status" value="1"/>
</dbReference>
<dbReference type="OrthoDB" id="6743981at2759"/>
<protein>
    <recommendedName>
        <fullName evidence="1">Reverse transcriptase/retrotransposon-derived protein RNase H-like domain-containing protein</fullName>
    </recommendedName>
</protein>
<dbReference type="Proteomes" id="UP000801492">
    <property type="component" value="Unassembled WGS sequence"/>
</dbReference>
<dbReference type="EMBL" id="VTPC01089865">
    <property type="protein sequence ID" value="KAF2885584.1"/>
    <property type="molecule type" value="Genomic_DNA"/>
</dbReference>
<gene>
    <name evidence="2" type="ORF">ILUMI_20587</name>
</gene>
<sequence length="240" mass="27862">MKNSMIELQFKIREVKYMGHIISKYELMSDLDKLMSMINMETPCKISAPLREIIKHDVGFKWGDVQQTPFGKLKVALSNAPVLRYFDPKAPVVLQMDAWKDGLDAFLMQDFQPIVYTSRALIESEKKFAQIEKELLSIVFRLVKFHLFVYGKIVTIQTDHKPLESTVNKAIHNIANTFSRGYLNDKVEYDVELESVLYSISKHLAITPERRREIQLATAADETLQDIAKYYNEGRPKYKH</sequence>
<dbReference type="Pfam" id="PF17919">
    <property type="entry name" value="RT_RNaseH_2"/>
    <property type="match status" value="1"/>
</dbReference>
<reference evidence="2" key="1">
    <citation type="submission" date="2019-08" db="EMBL/GenBank/DDBJ databases">
        <title>The genome of the North American firefly Photinus pyralis.</title>
        <authorList>
            <consortium name="Photinus pyralis genome working group"/>
            <person name="Fallon T.R."/>
            <person name="Sander Lower S.E."/>
            <person name="Weng J.-K."/>
        </authorList>
    </citation>
    <scope>NUCLEOTIDE SEQUENCE</scope>
    <source>
        <strain evidence="2">TRF0915ILg1</strain>
        <tissue evidence="2">Whole body</tissue>
    </source>
</reference>
<dbReference type="PANTHER" id="PTHR37984:SF7">
    <property type="entry name" value="INTEGRASE CATALYTIC DOMAIN-CONTAINING PROTEIN"/>
    <property type="match status" value="1"/>
</dbReference>